<feature type="domain" description="MRH" evidence="9">
    <location>
        <begin position="97"/>
        <end position="235"/>
    </location>
</feature>
<dbReference type="Pfam" id="PF07915">
    <property type="entry name" value="PRKCSH"/>
    <property type="match status" value="2"/>
</dbReference>
<dbReference type="InterPro" id="IPR009011">
    <property type="entry name" value="Man6P_isomerase_rcpt-bd_dom_sf"/>
</dbReference>
<protein>
    <recommendedName>
        <fullName evidence="7">Endoplasmic reticulum lectin 1</fullName>
    </recommendedName>
    <alternativeName>
        <fullName evidence="8">ER lectin</fullName>
    </alternativeName>
</protein>
<evidence type="ECO:0000259" key="9">
    <source>
        <dbReference type="PROSITE" id="PS51914"/>
    </source>
</evidence>
<dbReference type="PROSITE" id="PS51914">
    <property type="entry name" value="MRH"/>
    <property type="match status" value="2"/>
</dbReference>
<dbReference type="SUPFAM" id="SSF50911">
    <property type="entry name" value="Mannose 6-phosphate receptor domain"/>
    <property type="match status" value="2"/>
</dbReference>
<evidence type="ECO:0000256" key="2">
    <source>
        <dbReference type="ARBA" id="ARBA00022729"/>
    </source>
</evidence>
<keyword evidence="5" id="KW-1015">Disulfide bond</keyword>
<evidence type="ECO:0000256" key="4">
    <source>
        <dbReference type="ARBA" id="ARBA00022824"/>
    </source>
</evidence>
<keyword evidence="2" id="KW-0732">Signal</keyword>
<evidence type="ECO:0000256" key="6">
    <source>
        <dbReference type="ARBA" id="ARBA00037585"/>
    </source>
</evidence>
<dbReference type="InterPro" id="IPR012913">
    <property type="entry name" value="OS9-like_dom"/>
</dbReference>
<proteinExistence type="predicted"/>
<dbReference type="GO" id="GO:0030970">
    <property type="term" value="P:retrograde protein transport, ER to cytosol"/>
    <property type="evidence" value="ECO:0007669"/>
    <property type="project" value="TreeGrafter"/>
</dbReference>
<dbReference type="AlphaFoldDB" id="A0A147B9R8"/>
<dbReference type="InterPro" id="IPR045149">
    <property type="entry name" value="OS-9-like"/>
</dbReference>
<dbReference type="GO" id="GO:0005788">
    <property type="term" value="C:endoplasmic reticulum lumen"/>
    <property type="evidence" value="ECO:0007669"/>
    <property type="project" value="UniProtKB-SubCell"/>
</dbReference>
<evidence type="ECO:0000313" key="10">
    <source>
        <dbReference type="EMBL" id="JAR87501.1"/>
    </source>
</evidence>
<dbReference type="EMBL" id="GEIB01000352">
    <property type="protein sequence ID" value="JAR87501.1"/>
    <property type="molecule type" value="Transcribed_RNA"/>
</dbReference>
<keyword evidence="4" id="KW-0256">Endoplasmic reticulum</keyword>
<accession>A0A147B9R8</accession>
<sequence length="457" mass="52841">LCWIPHSVTAHLKPFDDSILFKITWPTSDSIFKYRQLVNERLDNQEDYESLWVVSADKERYECLLPKAVSANKGDIESDHYHGPSPLGLLRPLFVRTFCSYRLEQYWTYELCHGKRIRQYHEESLINKVSVQEYYLGKYDAAKLDRDEANYLMEYATRQKGATKNIDKIRVEGLEMPYFAVNMSDGTLCDINGMHRSTRVLYVCNEDSKNEVLSIEEVSTCEYQAVVLTPFLCKHPDYRLNVAPENDIVCLARDGAPSQPKSLHKLQEELLQLQSPPSESVEKPDPILKGQWQSRRVVVDTPQHDPKLVRDFLSGDHCLSGGSGWWQYEFCYGKKVVQFHEDKGKPRTEILLGRWDKERHVAWLSQHPERKPKPDKVPRYISHFYSAGDFCDLTGTKRSVEVRLKCKDRKGHPDSVTLYLLEPKTCEYILGVESPIICSIMENLDENGLQAQATENL</sequence>
<evidence type="ECO:0000256" key="8">
    <source>
        <dbReference type="ARBA" id="ARBA00041661"/>
    </source>
</evidence>
<dbReference type="InterPro" id="IPR044865">
    <property type="entry name" value="MRH_dom"/>
</dbReference>
<dbReference type="Gene3D" id="2.70.130.10">
    <property type="entry name" value="Mannose-6-phosphate receptor binding domain"/>
    <property type="match status" value="2"/>
</dbReference>
<comment type="function">
    <text evidence="6">Probable lectin that binds selectively to improperly folded lumenal proteins. May function in endoplasmic reticulum quality control and endoplasmic reticulum-associated degradation (ERAD) of both non-glycosylated proteins and glycoproteins.</text>
</comment>
<evidence type="ECO:0000256" key="7">
    <source>
        <dbReference type="ARBA" id="ARBA00041108"/>
    </source>
</evidence>
<evidence type="ECO:0000256" key="5">
    <source>
        <dbReference type="ARBA" id="ARBA00023157"/>
    </source>
</evidence>
<dbReference type="GO" id="GO:0030968">
    <property type="term" value="P:endoplasmic reticulum unfolded protein response"/>
    <property type="evidence" value="ECO:0007669"/>
    <property type="project" value="InterPro"/>
</dbReference>
<dbReference type="PANTHER" id="PTHR15414">
    <property type="entry name" value="OS-9-RELATED"/>
    <property type="match status" value="1"/>
</dbReference>
<comment type="subcellular location">
    <subcellularLocation>
        <location evidence="1">Endoplasmic reticulum lumen</location>
    </subcellularLocation>
</comment>
<evidence type="ECO:0000256" key="1">
    <source>
        <dbReference type="ARBA" id="ARBA00004319"/>
    </source>
</evidence>
<feature type="non-terminal residue" evidence="10">
    <location>
        <position position="1"/>
    </location>
</feature>
<dbReference type="FunFam" id="2.70.130.10:FF:000001">
    <property type="entry name" value="Endoplasmic reticulum lectin 1"/>
    <property type="match status" value="1"/>
</dbReference>
<evidence type="ECO:0000256" key="3">
    <source>
        <dbReference type="ARBA" id="ARBA00022737"/>
    </source>
</evidence>
<organism evidence="10">
    <name type="scientific">Alectorobius mimon</name>
    <dbReference type="NCBI Taxonomy" id="360319"/>
    <lineage>
        <taxon>Eukaryota</taxon>
        <taxon>Metazoa</taxon>
        <taxon>Ecdysozoa</taxon>
        <taxon>Arthropoda</taxon>
        <taxon>Chelicerata</taxon>
        <taxon>Arachnida</taxon>
        <taxon>Acari</taxon>
        <taxon>Parasitiformes</taxon>
        <taxon>Ixodida</taxon>
        <taxon>Ixodoidea</taxon>
        <taxon>Argasidae</taxon>
        <taxon>Ornithodorinae</taxon>
        <taxon>Alectorobius</taxon>
    </lineage>
</organism>
<dbReference type="PANTHER" id="PTHR15414:SF0">
    <property type="entry name" value="ENDOPLASMIC RETICULUM LECTIN 1"/>
    <property type="match status" value="1"/>
</dbReference>
<feature type="domain" description="MRH" evidence="9">
    <location>
        <begin position="316"/>
        <end position="440"/>
    </location>
</feature>
<reference evidence="10" key="1">
    <citation type="submission" date="2016-03" db="EMBL/GenBank/DDBJ databases">
        <title>Gut transcriptome analysis on engorged females of Ornithodoros mimon (Acari: Argasidae) and phylogenetic inferences of soft ticks.</title>
        <authorList>
            <person name="Landulfo G.A."/>
            <person name="Giovanni D."/>
            <person name="Carvalho E."/>
            <person name="Junqueira-de-Azevedo I."/>
            <person name="Patane J."/>
            <person name="Mendoca R."/>
            <person name="Barros-Battesti D."/>
        </authorList>
    </citation>
    <scope>NUCLEOTIDE SEQUENCE</scope>
    <source>
        <strain evidence="10">Females</strain>
        <tissue evidence="10">Gut</tissue>
    </source>
</reference>
<name>A0A147B9R8_9ACAR</name>
<keyword evidence="3" id="KW-0677">Repeat</keyword>
<dbReference type="FunFam" id="2.70.130.10:FF:000003">
    <property type="entry name" value="Endoplasmic reticulum lectin 1"/>
    <property type="match status" value="1"/>
</dbReference>